<feature type="compositionally biased region" description="Pro residues" evidence="1">
    <location>
        <begin position="174"/>
        <end position="183"/>
    </location>
</feature>
<evidence type="ECO:0000313" key="3">
    <source>
        <dbReference type="Proteomes" id="UP000694001"/>
    </source>
</evidence>
<dbReference type="Proteomes" id="UP000694001">
    <property type="component" value="Chromosome"/>
</dbReference>
<protein>
    <submittedName>
        <fullName evidence="2">DUF924 family protein</fullName>
    </submittedName>
</protein>
<organism evidence="2 3">
    <name type="scientific">Elioraea tepida</name>
    <dbReference type="NCBI Taxonomy" id="2843330"/>
    <lineage>
        <taxon>Bacteria</taxon>
        <taxon>Pseudomonadati</taxon>
        <taxon>Pseudomonadota</taxon>
        <taxon>Alphaproteobacteria</taxon>
        <taxon>Acetobacterales</taxon>
        <taxon>Elioraeaceae</taxon>
        <taxon>Elioraea</taxon>
    </lineage>
</organism>
<feature type="region of interest" description="Disordered" evidence="1">
    <location>
        <begin position="164"/>
        <end position="183"/>
    </location>
</feature>
<evidence type="ECO:0000256" key="1">
    <source>
        <dbReference type="SAM" id="MobiDB-lite"/>
    </source>
</evidence>
<accession>A0A975YKL3</accession>
<dbReference type="AlphaFoldDB" id="A0A975YKL3"/>
<proteinExistence type="predicted"/>
<dbReference type="Pfam" id="PF06041">
    <property type="entry name" value="DUF924"/>
    <property type="match status" value="1"/>
</dbReference>
<evidence type="ECO:0000313" key="2">
    <source>
        <dbReference type="EMBL" id="QXM25841.1"/>
    </source>
</evidence>
<dbReference type="KEGG" id="elio:KO353_06475"/>
<name>A0A975YKL3_9PROT</name>
<keyword evidence="3" id="KW-1185">Reference proteome</keyword>
<gene>
    <name evidence="2" type="ORF">KO353_06475</name>
</gene>
<dbReference type="EMBL" id="CP076448">
    <property type="protein sequence ID" value="QXM25841.1"/>
    <property type="molecule type" value="Genomic_DNA"/>
</dbReference>
<dbReference type="InterPro" id="IPR010323">
    <property type="entry name" value="DUF924"/>
</dbReference>
<sequence>MALHLEAAARAHDDWVEAPESALALLILLDQFPCNAFRGTTHMYPRALAFAEAAIAAEHDRSVAHDLRVFFLPALHARGVPGPPGAVRCALRALVRRDAQACARPPRHHCAFRPFPAPQPRLRAHDNVRGTGVPRLGRRRGLMRRRRISAFRARSRYQAGWRQALHKAGESSLPPHPARSPSA</sequence>
<reference evidence="2" key="1">
    <citation type="submission" date="2021-06" db="EMBL/GenBank/DDBJ databases">
        <title>Elioraea tepida, sp. nov., a moderately thermophilic aerobic anoxygenic phototrophic bacterium isolated from an alkaline siliceous hot spring mat community in Yellowstone National Park, WY, USA.</title>
        <authorList>
            <person name="Saini M.K."/>
            <person name="Yoshida S."/>
            <person name="Sebastian A."/>
            <person name="Hirose S."/>
            <person name="Hara E."/>
            <person name="Tamaki H."/>
            <person name="Soulier N.T."/>
            <person name="Albert I."/>
            <person name="Hanada S."/>
            <person name="Bryant D.A."/>
            <person name="Tank M."/>
        </authorList>
    </citation>
    <scope>NUCLEOTIDE SEQUENCE</scope>
    <source>
        <strain evidence="2">MS-P2</strain>
    </source>
</reference>